<organism evidence="9 10">
    <name type="scientific">Halomonas aquatica</name>
    <dbReference type="NCBI Taxonomy" id="3151123"/>
    <lineage>
        <taxon>Bacteria</taxon>
        <taxon>Pseudomonadati</taxon>
        <taxon>Pseudomonadota</taxon>
        <taxon>Gammaproteobacteria</taxon>
        <taxon>Oceanospirillales</taxon>
        <taxon>Halomonadaceae</taxon>
        <taxon>Halomonas</taxon>
    </lineage>
</organism>
<evidence type="ECO:0000256" key="5">
    <source>
        <dbReference type="ARBA" id="ARBA00023049"/>
    </source>
</evidence>
<evidence type="ECO:0000256" key="3">
    <source>
        <dbReference type="ARBA" id="ARBA00022801"/>
    </source>
</evidence>
<reference evidence="9 10" key="1">
    <citation type="submission" date="2024-05" db="EMBL/GenBank/DDBJ databases">
        <title>Halomonas sp. SSM6 16S ribosomal RNA gene Genome sequencing and assembly.</title>
        <authorList>
            <person name="Yook S."/>
        </authorList>
    </citation>
    <scope>NUCLEOTIDE SEQUENCE [LARGE SCALE GENOMIC DNA]</scope>
    <source>
        <strain evidence="9 10">SSM6</strain>
    </source>
</reference>
<comment type="similarity">
    <text evidence="6">Belongs to the peptidase M48 family.</text>
</comment>
<keyword evidence="5 6" id="KW-0482">Metalloprotease</keyword>
<feature type="signal peptide" evidence="7">
    <location>
        <begin position="1"/>
        <end position="17"/>
    </location>
</feature>
<comment type="caution">
    <text evidence="9">The sequence shown here is derived from an EMBL/GenBank/DDBJ whole genome shotgun (WGS) entry which is preliminary data.</text>
</comment>
<evidence type="ECO:0000256" key="2">
    <source>
        <dbReference type="ARBA" id="ARBA00022723"/>
    </source>
</evidence>
<evidence type="ECO:0000313" key="10">
    <source>
        <dbReference type="Proteomes" id="UP001442468"/>
    </source>
</evidence>
<proteinExistence type="inferred from homology"/>
<comment type="cofactor">
    <cofactor evidence="6">
        <name>Zn(2+)</name>
        <dbReference type="ChEBI" id="CHEBI:29105"/>
    </cofactor>
    <text evidence="6">Binds 1 zinc ion per subunit.</text>
</comment>
<dbReference type="EMBL" id="JBEGCJ010000001">
    <property type="protein sequence ID" value="MEQ6916476.1"/>
    <property type="molecule type" value="Genomic_DNA"/>
</dbReference>
<keyword evidence="10" id="KW-1185">Reference proteome</keyword>
<dbReference type="InterPro" id="IPR001915">
    <property type="entry name" value="Peptidase_M48"/>
</dbReference>
<evidence type="ECO:0000256" key="6">
    <source>
        <dbReference type="RuleBase" id="RU003983"/>
    </source>
</evidence>
<dbReference type="PANTHER" id="PTHR22726:SF24">
    <property type="entry name" value="M48 FAMILY METALLOPEPTIDASE"/>
    <property type="match status" value="1"/>
</dbReference>
<dbReference type="Pfam" id="PF01435">
    <property type="entry name" value="Peptidase_M48"/>
    <property type="match status" value="1"/>
</dbReference>
<feature type="chain" id="PRO_5046868352" evidence="7">
    <location>
        <begin position="18"/>
        <end position="265"/>
    </location>
</feature>
<accession>A0ABV1NBP4</accession>
<dbReference type="Gene3D" id="3.30.2010.10">
    <property type="entry name" value="Metalloproteases ('zincins'), catalytic domain"/>
    <property type="match status" value="1"/>
</dbReference>
<feature type="domain" description="Peptidase M48" evidence="8">
    <location>
        <begin position="61"/>
        <end position="246"/>
    </location>
</feature>
<keyword evidence="3 6" id="KW-0378">Hydrolase</keyword>
<name>A0ABV1NBP4_9GAMM</name>
<keyword evidence="1 6" id="KW-0645">Protease</keyword>
<evidence type="ECO:0000313" key="9">
    <source>
        <dbReference type="EMBL" id="MEQ6916476.1"/>
    </source>
</evidence>
<dbReference type="PANTHER" id="PTHR22726">
    <property type="entry name" value="METALLOENDOPEPTIDASE OMA1"/>
    <property type="match status" value="1"/>
</dbReference>
<dbReference type="Proteomes" id="UP001442468">
    <property type="component" value="Unassembled WGS sequence"/>
</dbReference>
<keyword evidence="4 6" id="KW-0862">Zinc</keyword>
<protein>
    <submittedName>
        <fullName evidence="9">M48 family metallopeptidase</fullName>
    </submittedName>
</protein>
<dbReference type="InterPro" id="IPR051156">
    <property type="entry name" value="Mito/Outer_Membr_Metalloprot"/>
</dbReference>
<dbReference type="CDD" id="cd07331">
    <property type="entry name" value="M48C_Oma1_like"/>
    <property type="match status" value="1"/>
</dbReference>
<gene>
    <name evidence="9" type="ORF">ABE960_02885</name>
</gene>
<evidence type="ECO:0000256" key="7">
    <source>
        <dbReference type="SAM" id="SignalP"/>
    </source>
</evidence>
<evidence type="ECO:0000256" key="4">
    <source>
        <dbReference type="ARBA" id="ARBA00022833"/>
    </source>
</evidence>
<dbReference type="PROSITE" id="PS51257">
    <property type="entry name" value="PROKAR_LIPOPROTEIN"/>
    <property type="match status" value="1"/>
</dbReference>
<sequence>MWRWRCLLPFLAMLMLAGCDKTPTGRSQLALVPDGLMAEMGVDAFAQMRRQQPIEGDAAVNRLVHCVARSVVDAAEVRYPDAGMPETWEVVVFDDPSPNAFALPGGRIGVHKGLLRVAETPAQLAAVIGHEVGHVLADHGNERFTQQLGIKAVLLVVGLFSEGEMAREPMMQALGIGARLGIALPFSRAHEQEADQMGLAIMAKAGFDPRQSVALWRNMAEAGGSQPPEFLSTHPAHGSRIEALQGHMEDALAAFRSAPPADCSG</sequence>
<evidence type="ECO:0000256" key="1">
    <source>
        <dbReference type="ARBA" id="ARBA00022670"/>
    </source>
</evidence>
<evidence type="ECO:0000259" key="8">
    <source>
        <dbReference type="Pfam" id="PF01435"/>
    </source>
</evidence>
<keyword evidence="2" id="KW-0479">Metal-binding</keyword>
<dbReference type="RefSeq" id="WP_349760721.1">
    <property type="nucleotide sequence ID" value="NZ_JBEGCJ010000001.1"/>
</dbReference>
<keyword evidence="7" id="KW-0732">Signal</keyword>